<reference evidence="4 5" key="1">
    <citation type="submission" date="2014-02" db="EMBL/GenBank/DDBJ databases">
        <title>Transposable element dynamics among asymbiotic and ectomycorrhizal Amanita fungi.</title>
        <authorList>
            <consortium name="DOE Joint Genome Institute"/>
            <person name="Hess J."/>
            <person name="Skrede I."/>
            <person name="Wolfe B."/>
            <person name="LaButti K."/>
            <person name="Ohm R.A."/>
            <person name="Grigoriev I.V."/>
            <person name="Pringle A."/>
        </authorList>
    </citation>
    <scope>NUCLEOTIDE SEQUENCE [LARGE SCALE GENOMIC DNA]</scope>
    <source>
        <strain evidence="4 5">SKay4041</strain>
    </source>
</reference>
<evidence type="ECO:0000256" key="1">
    <source>
        <dbReference type="SAM" id="MobiDB-lite"/>
    </source>
</evidence>
<sequence>QTPNQPPSSTQASNTPSPSSSTSRLVIPPSAPAGGLTITQPPQTATSYFKIAPNSPITFGWNMTDVIATPTSLTVSAACNNGNTYAVGPNNGIIPGTATEVVWDLYSYQQNHQATPLAQETYTLMIWDDRGPGAMRLPGFLQANSALKFAIYTPQPYTGLGDGWTCATCNGAWSSYTSHPAFTSIITALLVVFLSGFGLFR</sequence>
<keyword evidence="2" id="KW-0472">Membrane</keyword>
<feature type="transmembrane region" description="Helical" evidence="2">
    <location>
        <begin position="181"/>
        <end position="200"/>
    </location>
</feature>
<proteinExistence type="predicted"/>
<evidence type="ECO:0000259" key="3">
    <source>
        <dbReference type="Pfam" id="PF23585"/>
    </source>
</evidence>
<dbReference type="Pfam" id="PF23585">
    <property type="entry name" value="DUF7137"/>
    <property type="match status" value="1"/>
</dbReference>
<dbReference type="OrthoDB" id="2435509at2759"/>
<protein>
    <recommendedName>
        <fullName evidence="3">DUF7137 domain-containing protein</fullName>
    </recommendedName>
</protein>
<dbReference type="PANTHER" id="PTHR42028:SF1">
    <property type="entry name" value="YALI0E30657P"/>
    <property type="match status" value="1"/>
</dbReference>
<dbReference type="Proteomes" id="UP000242287">
    <property type="component" value="Unassembled WGS sequence"/>
</dbReference>
<feature type="domain" description="DUF7137" evidence="3">
    <location>
        <begin position="31"/>
        <end position="168"/>
    </location>
</feature>
<gene>
    <name evidence="4" type="ORF">AMATHDRAFT_130946</name>
</gene>
<dbReference type="PANTHER" id="PTHR42028">
    <property type="entry name" value="CHROMOSOME 1, WHOLE GENOME SHOTGUN SEQUENCE"/>
    <property type="match status" value="1"/>
</dbReference>
<keyword evidence="5" id="KW-1185">Reference proteome</keyword>
<feature type="non-terminal residue" evidence="4">
    <location>
        <position position="1"/>
    </location>
</feature>
<keyword evidence="2" id="KW-0812">Transmembrane</keyword>
<keyword evidence="2" id="KW-1133">Transmembrane helix</keyword>
<organism evidence="4 5">
    <name type="scientific">Amanita thiersii Skay4041</name>
    <dbReference type="NCBI Taxonomy" id="703135"/>
    <lineage>
        <taxon>Eukaryota</taxon>
        <taxon>Fungi</taxon>
        <taxon>Dikarya</taxon>
        <taxon>Basidiomycota</taxon>
        <taxon>Agaricomycotina</taxon>
        <taxon>Agaricomycetes</taxon>
        <taxon>Agaricomycetidae</taxon>
        <taxon>Agaricales</taxon>
        <taxon>Pluteineae</taxon>
        <taxon>Amanitaceae</taxon>
        <taxon>Amanita</taxon>
    </lineage>
</organism>
<feature type="non-terminal residue" evidence="4">
    <location>
        <position position="201"/>
    </location>
</feature>
<evidence type="ECO:0000313" key="5">
    <source>
        <dbReference type="Proteomes" id="UP000242287"/>
    </source>
</evidence>
<dbReference type="STRING" id="703135.A0A2A9NP02"/>
<evidence type="ECO:0000256" key="2">
    <source>
        <dbReference type="SAM" id="Phobius"/>
    </source>
</evidence>
<feature type="region of interest" description="Disordered" evidence="1">
    <location>
        <begin position="1"/>
        <end position="35"/>
    </location>
</feature>
<accession>A0A2A9NP02</accession>
<feature type="compositionally biased region" description="Low complexity" evidence="1">
    <location>
        <begin position="7"/>
        <end position="23"/>
    </location>
</feature>
<evidence type="ECO:0000313" key="4">
    <source>
        <dbReference type="EMBL" id="PFH49450.1"/>
    </source>
</evidence>
<dbReference type="EMBL" id="KZ302029">
    <property type="protein sequence ID" value="PFH49450.1"/>
    <property type="molecule type" value="Genomic_DNA"/>
</dbReference>
<dbReference type="InterPro" id="IPR055561">
    <property type="entry name" value="DUF7137"/>
</dbReference>
<dbReference type="AlphaFoldDB" id="A0A2A9NP02"/>
<name>A0A2A9NP02_9AGAR</name>